<evidence type="ECO:0000313" key="3">
    <source>
        <dbReference type="Proteomes" id="UP000075901"/>
    </source>
</evidence>
<name>A0A182SMC7_9DIPT</name>
<proteinExistence type="predicted"/>
<keyword evidence="3" id="KW-1185">Reference proteome</keyword>
<feature type="compositionally biased region" description="Basic and acidic residues" evidence="1">
    <location>
        <begin position="219"/>
        <end position="242"/>
    </location>
</feature>
<protein>
    <submittedName>
        <fullName evidence="2">Uncharacterized protein</fullName>
    </submittedName>
</protein>
<dbReference type="VEuPathDB" id="VectorBase:AMAM009652"/>
<organism evidence="2 3">
    <name type="scientific">Anopheles maculatus</name>
    <dbReference type="NCBI Taxonomy" id="74869"/>
    <lineage>
        <taxon>Eukaryota</taxon>
        <taxon>Metazoa</taxon>
        <taxon>Ecdysozoa</taxon>
        <taxon>Arthropoda</taxon>
        <taxon>Hexapoda</taxon>
        <taxon>Insecta</taxon>
        <taxon>Pterygota</taxon>
        <taxon>Neoptera</taxon>
        <taxon>Endopterygota</taxon>
        <taxon>Diptera</taxon>
        <taxon>Nematocera</taxon>
        <taxon>Culicoidea</taxon>
        <taxon>Culicidae</taxon>
        <taxon>Anophelinae</taxon>
        <taxon>Anopheles</taxon>
        <taxon>Anopheles maculatus group</taxon>
    </lineage>
</organism>
<reference evidence="2" key="2">
    <citation type="submission" date="2020-05" db="UniProtKB">
        <authorList>
            <consortium name="EnsemblMetazoa"/>
        </authorList>
    </citation>
    <scope>IDENTIFICATION</scope>
    <source>
        <strain evidence="2">maculatus3</strain>
    </source>
</reference>
<reference evidence="3" key="1">
    <citation type="submission" date="2013-09" db="EMBL/GenBank/DDBJ databases">
        <title>The Genome Sequence of Anopheles maculatus species B.</title>
        <authorList>
            <consortium name="The Broad Institute Genomics Platform"/>
            <person name="Neafsey D.E."/>
            <person name="Besansky N."/>
            <person name="Howell P."/>
            <person name="Walton C."/>
            <person name="Young S.K."/>
            <person name="Zeng Q."/>
            <person name="Gargeya S."/>
            <person name="Fitzgerald M."/>
            <person name="Haas B."/>
            <person name="Abouelleil A."/>
            <person name="Allen A.W."/>
            <person name="Alvarado L."/>
            <person name="Arachchi H.M."/>
            <person name="Berlin A.M."/>
            <person name="Chapman S.B."/>
            <person name="Gainer-Dewar J."/>
            <person name="Goldberg J."/>
            <person name="Griggs A."/>
            <person name="Gujja S."/>
            <person name="Hansen M."/>
            <person name="Howarth C."/>
            <person name="Imamovic A."/>
            <person name="Ireland A."/>
            <person name="Larimer J."/>
            <person name="McCowan C."/>
            <person name="Murphy C."/>
            <person name="Pearson M."/>
            <person name="Poon T.W."/>
            <person name="Priest M."/>
            <person name="Roberts A."/>
            <person name="Saif S."/>
            <person name="Shea T."/>
            <person name="Sisk P."/>
            <person name="Sykes S."/>
            <person name="Wortman J."/>
            <person name="Nusbaum C."/>
            <person name="Birren B."/>
        </authorList>
    </citation>
    <scope>NUCLEOTIDE SEQUENCE [LARGE SCALE GENOMIC DNA]</scope>
    <source>
        <strain evidence="3">maculatus3</strain>
    </source>
</reference>
<evidence type="ECO:0000313" key="2">
    <source>
        <dbReference type="EnsemblMetazoa" id="AMAM009652-PA"/>
    </source>
</evidence>
<evidence type="ECO:0000256" key="1">
    <source>
        <dbReference type="SAM" id="MobiDB-lite"/>
    </source>
</evidence>
<accession>A0A182SMC7</accession>
<feature type="compositionally biased region" description="Low complexity" evidence="1">
    <location>
        <begin position="183"/>
        <end position="192"/>
    </location>
</feature>
<dbReference type="Proteomes" id="UP000075901">
    <property type="component" value="Unassembled WGS sequence"/>
</dbReference>
<feature type="compositionally biased region" description="Basic and acidic residues" evidence="1">
    <location>
        <begin position="150"/>
        <end position="166"/>
    </location>
</feature>
<dbReference type="EnsemblMetazoa" id="AMAM009652-RA">
    <property type="protein sequence ID" value="AMAM009652-PA"/>
    <property type="gene ID" value="AMAM009652"/>
</dbReference>
<sequence length="274" mass="30227">MASVQKFFRPYRAALLVLVVSASLVVGIGEVVTESPPAKSSPSMPPVEVPPEYNENKFLKYLFNKYGSKGVISFEGLEHLMHSLGLGGLYFTGSHTLKEHRPDGYDFRDFDMYEGVGQQEHEHNHQHDDGVTPEPPVITYANAKVSTGGEQRHPSEHQHPSADEHHHHNHAAPHQTQGQVLTTASSSGGAANSDDDDDSSPANSTAAGSVPRSVTTVVQDRKTSDEENDHVWQELIFKDMHDPRHRHPRNKSKSHSAPGSAKTLSVRTNRRQVD</sequence>
<feature type="compositionally biased region" description="Basic residues" evidence="1">
    <location>
        <begin position="243"/>
        <end position="254"/>
    </location>
</feature>
<feature type="region of interest" description="Disordered" evidence="1">
    <location>
        <begin position="146"/>
        <end position="274"/>
    </location>
</feature>
<dbReference type="AlphaFoldDB" id="A0A182SMC7"/>